<keyword evidence="2" id="KW-1185">Reference proteome</keyword>
<dbReference type="OrthoDB" id="6322434at2"/>
<protein>
    <submittedName>
        <fullName evidence="1">Uncharacterized protein</fullName>
    </submittedName>
</protein>
<dbReference type="EMBL" id="CP003060">
    <property type="protein sequence ID" value="AEP29853.1"/>
    <property type="molecule type" value="Genomic_DNA"/>
</dbReference>
<proteinExistence type="predicted"/>
<name>G4QLI6_GLANF</name>
<dbReference type="Proteomes" id="UP000009282">
    <property type="component" value="Chromosome"/>
</dbReference>
<dbReference type="HOGENOM" id="CLU_2069762_0_0_6"/>
<evidence type="ECO:0000313" key="2">
    <source>
        <dbReference type="Proteomes" id="UP000009282"/>
    </source>
</evidence>
<organism evidence="1 2">
    <name type="scientific">Glaciecola nitratireducens (strain JCM 12485 / KCTC 12276 / FR1064)</name>
    <dbReference type="NCBI Taxonomy" id="1085623"/>
    <lineage>
        <taxon>Bacteria</taxon>
        <taxon>Pseudomonadati</taxon>
        <taxon>Pseudomonadota</taxon>
        <taxon>Gammaproteobacteria</taxon>
        <taxon>Alteromonadales</taxon>
        <taxon>Alteromonadaceae</taxon>
        <taxon>Brumicola</taxon>
    </lineage>
</organism>
<dbReference type="KEGG" id="gni:GNIT_1740"/>
<evidence type="ECO:0000313" key="1">
    <source>
        <dbReference type="EMBL" id="AEP29853.1"/>
    </source>
</evidence>
<accession>G4QLI6</accession>
<sequence length="118" mass="12928">MQTQLFSNSAMNGQPAINASQAILGKSRWVAHVSVKTKLAASHRLVLNIKPTATASAFDIIERLLFAKTCAAIFCDEILPLHQVKMLKQMAMFSGTEVTFIADKAEFNSMQADDLEKA</sequence>
<dbReference type="RefSeq" id="WP_014108727.1">
    <property type="nucleotide sequence ID" value="NC_016041.1"/>
</dbReference>
<gene>
    <name evidence="1" type="ordered locus">GNIT_1740</name>
</gene>
<dbReference type="AlphaFoldDB" id="G4QLI6"/>
<reference evidence="1 2" key="1">
    <citation type="journal article" date="2011" name="J. Bacteriol.">
        <title>Complete genome sequence of seawater bacterium Glaciecola nitratireducens FR1064T.</title>
        <authorList>
            <person name="Bian F."/>
            <person name="Qin Q.L."/>
            <person name="Xie B.B."/>
            <person name="Shu Y.L."/>
            <person name="Zhang X.Y."/>
            <person name="Yu Y."/>
            <person name="Chen B."/>
            <person name="Chen X.L."/>
            <person name="Zhou B.C."/>
            <person name="Zhang Y.Z."/>
        </authorList>
    </citation>
    <scope>NUCLEOTIDE SEQUENCE [LARGE SCALE GENOMIC DNA]</scope>
    <source>
        <strain evidence="2">JCM 12485 / KCTC 12276 / FR1064</strain>
    </source>
</reference>